<dbReference type="EMBL" id="RFKV01000095">
    <property type="protein sequence ID" value="RMD76803.1"/>
    <property type="molecule type" value="Genomic_DNA"/>
</dbReference>
<dbReference type="Proteomes" id="UP000269410">
    <property type="component" value="Unassembled WGS sequence"/>
</dbReference>
<evidence type="ECO:0000313" key="1">
    <source>
        <dbReference type="EMBL" id="RMD76803.1"/>
    </source>
</evidence>
<evidence type="ECO:0000313" key="2">
    <source>
        <dbReference type="Proteomes" id="UP000269410"/>
    </source>
</evidence>
<dbReference type="AlphaFoldDB" id="A0A3M0YYL6"/>
<protein>
    <submittedName>
        <fullName evidence="1">Uncharacterized protein</fullName>
    </submittedName>
</protein>
<name>A0A3M0YYL6_9BACT</name>
<gene>
    <name evidence="1" type="ORF">D6810_02940</name>
</gene>
<proteinExistence type="predicted"/>
<organism evidence="1 2">
    <name type="scientific">Candidatus Dojkabacteria bacterium</name>
    <dbReference type="NCBI Taxonomy" id="2099670"/>
    <lineage>
        <taxon>Bacteria</taxon>
        <taxon>Candidatus Dojkabacteria</taxon>
    </lineage>
</organism>
<comment type="caution">
    <text evidence="1">The sequence shown here is derived from an EMBL/GenBank/DDBJ whole genome shotgun (WGS) entry which is preliminary data.</text>
</comment>
<reference evidence="1 2" key="1">
    <citation type="submission" date="2018-10" db="EMBL/GenBank/DDBJ databases">
        <title>Thermophilic Lithotrophy and Phototrophy in an Intertidal, Iron-rich, Geothermal Spring.</title>
        <authorList>
            <person name="Ward L.M."/>
            <person name="Idei A."/>
            <person name="Nakagawa M."/>
            <person name="Ueno Y."/>
            <person name="Fischer W."/>
            <person name="Mcglynn S.E."/>
        </authorList>
    </citation>
    <scope>NUCLEOTIDE SEQUENCE [LARGE SCALE GENOMIC DNA]</scope>
    <source>
        <strain evidence="1">J137</strain>
    </source>
</reference>
<sequence>MTNYNSPRGYGFKKAVEPVDATRQVASKFRRDKKSDKEIKLGAVFRNDILPGREHRLENS</sequence>
<accession>A0A3M0YYL6</accession>